<dbReference type="GO" id="GO:0050661">
    <property type="term" value="F:NADP binding"/>
    <property type="evidence" value="ECO:0007669"/>
    <property type="project" value="InterPro"/>
</dbReference>
<dbReference type="HOGENOM" id="CLU_006909_5_3_1"/>
<dbReference type="PANTHER" id="PTHR23023">
    <property type="entry name" value="DIMETHYLANILINE MONOOXYGENASE"/>
    <property type="match status" value="1"/>
</dbReference>
<sequence>MSIIHRGAAGKRKRQSTSAMASVSPTSAGELLRSLRSEAEYSEELNESLIYLTAEPGSEAEPEASEASCVRRRPRGVVSATAPPQSQQLSQAELRPCSLLMLPFAIIPLSHRSVLFSTVKEPSVEAKEGQRRVSARARRCVLSVRDGDMLGPTGWLRHRSRPRPRGDVPVKPSRTTADESTDQKMGEQQQSQQRQGKKRVAVIGAGPSGAITLDALVKEHAFDVIRVFERREAAGGCWIGDTAPPPTLRDFTSLAARTADPPIPLPPSLPLQTAPLDPAQYPRFSESSIYPYLETNVDAIPMSFELEPFPSTTTEWSRGHYGDSTPFRPWTAVRQYVQDVAALHPDYVEYGVTVERASKVGDEWELVLRKGGCEVDTWWAERFDALVVASGHYHVPYIPPIDGLEEYEASRPGSVIHSKHFRGRELYAGRRVVVVGASVSAADIAFDLAPHCTVFAIMVGRTFNAYFGGGAFEHPRITQCVTIDRIDPKSRTVYLQDGTEIPQVDHIIFGTGYSWSLPFLPQIKPRNNRVPGLWQHIVHQDDPSLLFVGAVGAGLTFKIFEWQAVYVARLLAGRSKPLPSREEMEEWEEERVKVKGDGPGFSLVSPDFEAYFELLRELATEGRTAEGVGRKLPVFRREWHRAFSEGHELRKGMWSRVNALAVQELQKTTKL</sequence>
<keyword evidence="4" id="KW-0560">Oxidoreductase</keyword>
<feature type="region of interest" description="Disordered" evidence="5">
    <location>
        <begin position="151"/>
        <end position="200"/>
    </location>
</feature>
<evidence type="ECO:0000256" key="2">
    <source>
        <dbReference type="ARBA" id="ARBA00022630"/>
    </source>
</evidence>
<proteinExistence type="inferred from homology"/>
<dbReference type="OrthoDB" id="66881at2759"/>
<accession>J5R9G9</accession>
<dbReference type="GO" id="GO:0004499">
    <property type="term" value="F:N,N-dimethylaniline monooxygenase activity"/>
    <property type="evidence" value="ECO:0007669"/>
    <property type="project" value="InterPro"/>
</dbReference>
<evidence type="ECO:0000313" key="7">
    <source>
        <dbReference type="Proteomes" id="UP000002748"/>
    </source>
</evidence>
<dbReference type="GeneID" id="25990887"/>
<dbReference type="RefSeq" id="XP_014183086.1">
    <property type="nucleotide sequence ID" value="XM_014327611.1"/>
</dbReference>
<name>J5R9G9_TRIAS</name>
<dbReference type="Gene3D" id="3.50.50.60">
    <property type="entry name" value="FAD/NAD(P)-binding domain"/>
    <property type="match status" value="2"/>
</dbReference>
<dbReference type="SUPFAM" id="SSF51905">
    <property type="entry name" value="FAD/NAD(P)-binding domain"/>
    <property type="match status" value="2"/>
</dbReference>
<evidence type="ECO:0000256" key="4">
    <source>
        <dbReference type="ARBA" id="ARBA00023002"/>
    </source>
</evidence>
<dbReference type="GO" id="GO:0050660">
    <property type="term" value="F:flavin adenine dinucleotide binding"/>
    <property type="evidence" value="ECO:0007669"/>
    <property type="project" value="InterPro"/>
</dbReference>
<dbReference type="InterPro" id="IPR050346">
    <property type="entry name" value="FMO-like"/>
</dbReference>
<dbReference type="Pfam" id="PF00743">
    <property type="entry name" value="FMO-like"/>
    <property type="match status" value="2"/>
</dbReference>
<dbReference type="InterPro" id="IPR036188">
    <property type="entry name" value="FAD/NAD-bd_sf"/>
</dbReference>
<comment type="caution">
    <text evidence="6">The sequence shown here is derived from an EMBL/GenBank/DDBJ whole genome shotgun (WGS) entry which is preliminary data.</text>
</comment>
<feature type="region of interest" description="Disordered" evidence="5">
    <location>
        <begin position="1"/>
        <end position="29"/>
    </location>
</feature>
<gene>
    <name evidence="6" type="ORF">A1Q1_07375</name>
</gene>
<evidence type="ECO:0000256" key="5">
    <source>
        <dbReference type="SAM" id="MobiDB-lite"/>
    </source>
</evidence>
<dbReference type="EMBL" id="ALBS01000057">
    <property type="protein sequence ID" value="EJT51403.1"/>
    <property type="molecule type" value="Genomic_DNA"/>
</dbReference>
<evidence type="ECO:0000313" key="6">
    <source>
        <dbReference type="EMBL" id="EJT51403.1"/>
    </source>
</evidence>
<dbReference type="Proteomes" id="UP000002748">
    <property type="component" value="Unassembled WGS sequence"/>
</dbReference>
<reference evidence="6 7" key="1">
    <citation type="journal article" date="2012" name="Eukaryot. Cell">
        <title>Draft genome sequence of CBS 2479, the standard type strain of Trichosporon asahii.</title>
        <authorList>
            <person name="Yang R.Y."/>
            <person name="Li H.T."/>
            <person name="Zhu H."/>
            <person name="Zhou G.P."/>
            <person name="Wang M."/>
            <person name="Wang L."/>
        </authorList>
    </citation>
    <scope>NUCLEOTIDE SEQUENCE [LARGE SCALE GENOMIC DNA]</scope>
    <source>
        <strain evidence="7">ATCC 90039 / CBS 2479 / JCM 2466 / KCTC 7840 / NCYC 2677 / UAMH 7654</strain>
    </source>
</reference>
<evidence type="ECO:0000256" key="1">
    <source>
        <dbReference type="ARBA" id="ARBA00009183"/>
    </source>
</evidence>
<evidence type="ECO:0000256" key="3">
    <source>
        <dbReference type="ARBA" id="ARBA00022827"/>
    </source>
</evidence>
<keyword evidence="2" id="KW-0285">Flavoprotein</keyword>
<keyword evidence="3" id="KW-0274">FAD</keyword>
<dbReference type="AlphaFoldDB" id="J5R9G9"/>
<evidence type="ECO:0008006" key="8">
    <source>
        <dbReference type="Google" id="ProtNLM"/>
    </source>
</evidence>
<dbReference type="KEGG" id="tasa:A1Q1_07375"/>
<feature type="region of interest" description="Disordered" evidence="5">
    <location>
        <begin position="55"/>
        <end position="89"/>
    </location>
</feature>
<protein>
    <recommendedName>
        <fullName evidence="8">Dimethylaniline monooxygenase</fullName>
    </recommendedName>
</protein>
<feature type="compositionally biased region" description="Polar residues" evidence="5">
    <location>
        <begin position="16"/>
        <end position="27"/>
    </location>
</feature>
<dbReference type="PRINTS" id="PR00419">
    <property type="entry name" value="ADXRDTASE"/>
</dbReference>
<comment type="similarity">
    <text evidence="1">Belongs to the FMO family.</text>
</comment>
<dbReference type="VEuPathDB" id="FungiDB:A1Q1_07375"/>
<dbReference type="InterPro" id="IPR020946">
    <property type="entry name" value="Flavin_mOase-like"/>
</dbReference>
<organism evidence="6 7">
    <name type="scientific">Trichosporon asahii var. asahii (strain ATCC 90039 / CBS 2479 / JCM 2466 / KCTC 7840 / NBRC 103889/ NCYC 2677 / UAMH 7654)</name>
    <name type="common">Yeast</name>
    <dbReference type="NCBI Taxonomy" id="1186058"/>
    <lineage>
        <taxon>Eukaryota</taxon>
        <taxon>Fungi</taxon>
        <taxon>Dikarya</taxon>
        <taxon>Basidiomycota</taxon>
        <taxon>Agaricomycotina</taxon>
        <taxon>Tremellomycetes</taxon>
        <taxon>Trichosporonales</taxon>
        <taxon>Trichosporonaceae</taxon>
        <taxon>Trichosporon</taxon>
    </lineage>
</organism>